<dbReference type="InterPro" id="IPR016167">
    <property type="entry name" value="FAD-bd_PCMH_sub1"/>
</dbReference>
<dbReference type="EMBL" id="CP127294">
    <property type="protein sequence ID" value="WIX81014.1"/>
    <property type="molecule type" value="Genomic_DNA"/>
</dbReference>
<dbReference type="InterPro" id="IPR006093">
    <property type="entry name" value="Oxy_OxRdtase_FAD_BS"/>
</dbReference>
<dbReference type="Gene3D" id="3.30.43.10">
    <property type="entry name" value="Uridine Diphospho-n-acetylenolpyruvylglucosamine Reductase, domain 2"/>
    <property type="match status" value="1"/>
</dbReference>
<comment type="cofactor">
    <cofactor evidence="1">
        <name>FAD</name>
        <dbReference type="ChEBI" id="CHEBI:57692"/>
    </cofactor>
</comment>
<dbReference type="PANTHER" id="PTHR42973">
    <property type="entry name" value="BINDING OXIDOREDUCTASE, PUTATIVE (AFU_ORTHOLOGUE AFUA_1G17690)-RELATED"/>
    <property type="match status" value="1"/>
</dbReference>
<dbReference type="InterPro" id="IPR016169">
    <property type="entry name" value="FAD-bd_PCMH_sub2"/>
</dbReference>
<dbReference type="Gene3D" id="3.40.462.20">
    <property type="match status" value="1"/>
</dbReference>
<evidence type="ECO:0000313" key="8">
    <source>
        <dbReference type="Proteomes" id="UP001236014"/>
    </source>
</evidence>
<keyword evidence="8" id="KW-1185">Reference proteome</keyword>
<organism evidence="7 8">
    <name type="scientific">Amycolatopsis carbonis</name>
    <dbReference type="NCBI Taxonomy" id="715471"/>
    <lineage>
        <taxon>Bacteria</taxon>
        <taxon>Bacillati</taxon>
        <taxon>Actinomycetota</taxon>
        <taxon>Actinomycetes</taxon>
        <taxon>Pseudonocardiales</taxon>
        <taxon>Pseudonocardiaceae</taxon>
        <taxon>Amycolatopsis</taxon>
    </lineage>
</organism>
<sequence>MGGAGELAARVKGGVYFPGDVGYDRARAGFDLSLDHRPDVVVAAGAESDVVAGVRFAAEHGLAVDVQSTGHGAHRSMGGGLLVTTRSLNRVEVDPHRQVARVSAGATAGDVLVATAAHGLTAPVGSAPGVGYVSYSLGGGLGMLGRRHGFAADHVRRFEIVTADGRELTVTAEQHLELFWALRGGGGNLAAVTALETSLVPLRELYGGGLFFAPERAPVVIERFRSSLATAPRELSLSLAFLAFPDVPGVPEPLRGRFCCHLRVAYLGDADAGRRFVEPLVTAGPFLDTVKPMPLTDLGSIHADPIGPMPVDTESVALTSEDALEVVPSLVDPHAPFLLELRHLGGALADEPAIGDAVGHRAARLNLFTSAHPGAAPGSQSHVYEAVSQWSSGGPLRTFLPISHTDASSCYEPATATELARLKEVWDPGDVFSFTPAVAAPALRASRTSGSR</sequence>
<accession>A0A9Y2IJD4</accession>
<evidence type="ECO:0000256" key="3">
    <source>
        <dbReference type="ARBA" id="ARBA00022630"/>
    </source>
</evidence>
<dbReference type="InterPro" id="IPR036318">
    <property type="entry name" value="FAD-bd_PCMH-like_sf"/>
</dbReference>
<dbReference type="InterPro" id="IPR016166">
    <property type="entry name" value="FAD-bd_PCMH"/>
</dbReference>
<feature type="domain" description="FAD-binding PCMH-type" evidence="6">
    <location>
        <begin position="34"/>
        <end position="202"/>
    </location>
</feature>
<protein>
    <submittedName>
        <fullName evidence="7">FAD-binding protein</fullName>
    </submittedName>
</protein>
<dbReference type="PANTHER" id="PTHR42973:SF39">
    <property type="entry name" value="FAD-BINDING PCMH-TYPE DOMAIN-CONTAINING PROTEIN"/>
    <property type="match status" value="1"/>
</dbReference>
<name>A0A9Y2IJD4_9PSEU</name>
<proteinExistence type="inferred from homology"/>
<dbReference type="Gene3D" id="3.30.465.10">
    <property type="match status" value="1"/>
</dbReference>
<dbReference type="InterPro" id="IPR050416">
    <property type="entry name" value="FAD-linked_Oxidoreductase"/>
</dbReference>
<evidence type="ECO:0000256" key="2">
    <source>
        <dbReference type="ARBA" id="ARBA00005466"/>
    </source>
</evidence>
<dbReference type="PROSITE" id="PS51387">
    <property type="entry name" value="FAD_PCMH"/>
    <property type="match status" value="1"/>
</dbReference>
<keyword evidence="3" id="KW-0285">Flavoprotein</keyword>
<keyword evidence="5" id="KW-0560">Oxidoreductase</keyword>
<reference evidence="7 8" key="1">
    <citation type="submission" date="2023-06" db="EMBL/GenBank/DDBJ databases">
        <authorList>
            <person name="Oyuntsetseg B."/>
            <person name="Kim S.B."/>
        </authorList>
    </citation>
    <scope>NUCLEOTIDE SEQUENCE [LARGE SCALE GENOMIC DNA]</scope>
    <source>
        <strain evidence="7 8">2-15</strain>
    </source>
</reference>
<evidence type="ECO:0000313" key="7">
    <source>
        <dbReference type="EMBL" id="WIX81014.1"/>
    </source>
</evidence>
<evidence type="ECO:0000256" key="5">
    <source>
        <dbReference type="ARBA" id="ARBA00023002"/>
    </source>
</evidence>
<dbReference type="GO" id="GO:0016491">
    <property type="term" value="F:oxidoreductase activity"/>
    <property type="evidence" value="ECO:0007669"/>
    <property type="project" value="UniProtKB-KW"/>
</dbReference>
<dbReference type="RefSeq" id="WP_285971626.1">
    <property type="nucleotide sequence ID" value="NZ_CP127294.1"/>
</dbReference>
<dbReference type="GO" id="GO:0071949">
    <property type="term" value="F:FAD binding"/>
    <property type="evidence" value="ECO:0007669"/>
    <property type="project" value="InterPro"/>
</dbReference>
<keyword evidence="4" id="KW-0274">FAD</keyword>
<comment type="similarity">
    <text evidence="2">Belongs to the oxygen-dependent FAD-linked oxidoreductase family.</text>
</comment>
<evidence type="ECO:0000256" key="1">
    <source>
        <dbReference type="ARBA" id="ARBA00001974"/>
    </source>
</evidence>
<dbReference type="InterPro" id="IPR006094">
    <property type="entry name" value="Oxid_FAD_bind_N"/>
</dbReference>
<dbReference type="Proteomes" id="UP001236014">
    <property type="component" value="Chromosome"/>
</dbReference>
<evidence type="ECO:0000256" key="4">
    <source>
        <dbReference type="ARBA" id="ARBA00022827"/>
    </source>
</evidence>
<evidence type="ECO:0000259" key="6">
    <source>
        <dbReference type="PROSITE" id="PS51387"/>
    </source>
</evidence>
<dbReference type="KEGG" id="acab:QRX50_09745"/>
<dbReference type="Pfam" id="PF01565">
    <property type="entry name" value="FAD_binding_4"/>
    <property type="match status" value="1"/>
</dbReference>
<dbReference type="SUPFAM" id="SSF56176">
    <property type="entry name" value="FAD-binding/transporter-associated domain-like"/>
    <property type="match status" value="1"/>
</dbReference>
<dbReference type="AlphaFoldDB" id="A0A9Y2IJD4"/>
<dbReference type="PROSITE" id="PS00862">
    <property type="entry name" value="OX2_COVAL_FAD"/>
    <property type="match status" value="1"/>
</dbReference>
<gene>
    <name evidence="7" type="ORF">QRX50_09745</name>
</gene>